<feature type="signal peptide" evidence="6">
    <location>
        <begin position="1"/>
        <end position="21"/>
    </location>
</feature>
<reference evidence="8 9" key="1">
    <citation type="submission" date="2017-03" db="EMBL/GenBank/DDBJ databases">
        <title>Genome sequencing of Shewanella japonica KCTC 22435.</title>
        <authorList>
            <person name="Kim K.M."/>
        </authorList>
    </citation>
    <scope>NUCLEOTIDE SEQUENCE [LARGE SCALE GENOMIC DNA]</scope>
    <source>
        <strain evidence="8 9">KCTC 22435</strain>
    </source>
</reference>
<evidence type="ECO:0000256" key="3">
    <source>
        <dbReference type="ARBA" id="ARBA00022729"/>
    </source>
</evidence>
<feature type="domain" description="DSBA-like thioredoxin" evidence="7">
    <location>
        <begin position="73"/>
        <end position="233"/>
    </location>
</feature>
<dbReference type="PANTHER" id="PTHR35891:SF2">
    <property type="entry name" value="THIOL:DISULFIDE INTERCHANGE PROTEIN DSBA"/>
    <property type="match status" value="1"/>
</dbReference>
<evidence type="ECO:0000256" key="2">
    <source>
        <dbReference type="ARBA" id="ARBA00013831"/>
    </source>
</evidence>
<organism evidence="8 9">
    <name type="scientific">Shewanella japonica</name>
    <dbReference type="NCBI Taxonomy" id="93973"/>
    <lineage>
        <taxon>Bacteria</taxon>
        <taxon>Pseudomonadati</taxon>
        <taxon>Pseudomonadota</taxon>
        <taxon>Gammaproteobacteria</taxon>
        <taxon>Alteromonadales</taxon>
        <taxon>Shewanellaceae</taxon>
        <taxon>Shewanella</taxon>
    </lineage>
</organism>
<dbReference type="InterPro" id="IPR001853">
    <property type="entry name" value="DSBA-like_thioredoxin_dom"/>
</dbReference>
<comment type="similarity">
    <text evidence="1">Belongs to the thioredoxin family. DsbA subfamily.</text>
</comment>
<name>A0ABM6JPS9_9GAMM</name>
<sequence length="248" mass="27533">MIKIKPIAFTMALAAFTIALTGCGKPAEVTNEKAVEVTTEAVAEKVAEIPSKFVEGQHYTKISDAPASSEPKISEFFSFYCHNCYNMESKYLPEIKSNLNKGISFETKHVDFMNSDIGTEVMRSLAVIHEVGNAAVLNTAMFQAIQGEGGHHDHSAPGHTHDEPEINNRDDIKKVFAAHGIDGATYDKIADSDTTNKKLSLWRQQQVMFQVQSVPTFIVNDKYAINMNEMRTLGDLIDVMNYLALEKK</sequence>
<dbReference type="InterPro" id="IPR036249">
    <property type="entry name" value="Thioredoxin-like_sf"/>
</dbReference>
<keyword evidence="9" id="KW-1185">Reference proteome</keyword>
<dbReference type="InterPro" id="IPR050824">
    <property type="entry name" value="Thiol_disulfide_DsbA"/>
</dbReference>
<gene>
    <name evidence="8" type="ORF">SJ2017_3311</name>
</gene>
<dbReference type="InterPro" id="IPR023205">
    <property type="entry name" value="DsbA/DsbL"/>
</dbReference>
<accession>A0ABM6JPS9</accession>
<dbReference type="Pfam" id="PF01323">
    <property type="entry name" value="DSBA"/>
    <property type="match status" value="1"/>
</dbReference>
<keyword evidence="3 6" id="KW-0732">Signal</keyword>
<evidence type="ECO:0000256" key="5">
    <source>
        <dbReference type="ARBA" id="ARBA00023284"/>
    </source>
</evidence>
<evidence type="ECO:0000256" key="4">
    <source>
        <dbReference type="ARBA" id="ARBA00023157"/>
    </source>
</evidence>
<dbReference type="RefSeq" id="WP_420876290.1">
    <property type="nucleotide sequence ID" value="NZ_CANMJJ010000054.1"/>
</dbReference>
<evidence type="ECO:0000256" key="6">
    <source>
        <dbReference type="SAM" id="SignalP"/>
    </source>
</evidence>
<dbReference type="EMBL" id="CP020472">
    <property type="protein sequence ID" value="ARD23571.1"/>
    <property type="molecule type" value="Genomic_DNA"/>
</dbReference>
<evidence type="ECO:0000313" key="8">
    <source>
        <dbReference type="EMBL" id="ARD23571.1"/>
    </source>
</evidence>
<dbReference type="SUPFAM" id="SSF52833">
    <property type="entry name" value="Thioredoxin-like"/>
    <property type="match status" value="1"/>
</dbReference>
<dbReference type="Gene3D" id="3.40.30.10">
    <property type="entry name" value="Glutaredoxin"/>
    <property type="match status" value="1"/>
</dbReference>
<evidence type="ECO:0000313" key="9">
    <source>
        <dbReference type="Proteomes" id="UP000191820"/>
    </source>
</evidence>
<dbReference type="CDD" id="cd03019">
    <property type="entry name" value="DsbA_DsbA"/>
    <property type="match status" value="1"/>
</dbReference>
<proteinExistence type="inferred from homology"/>
<keyword evidence="4" id="KW-1015">Disulfide bond</keyword>
<protein>
    <recommendedName>
        <fullName evidence="2">Thiol:disulfide interchange protein DsbA</fullName>
    </recommendedName>
</protein>
<feature type="chain" id="PRO_5046962149" description="Thiol:disulfide interchange protein DsbA" evidence="6">
    <location>
        <begin position="22"/>
        <end position="248"/>
    </location>
</feature>
<evidence type="ECO:0000256" key="1">
    <source>
        <dbReference type="ARBA" id="ARBA00005791"/>
    </source>
</evidence>
<dbReference type="PROSITE" id="PS51257">
    <property type="entry name" value="PROKAR_LIPOPROTEIN"/>
    <property type="match status" value="1"/>
</dbReference>
<dbReference type="PANTHER" id="PTHR35891">
    <property type="entry name" value="THIOL:DISULFIDE INTERCHANGE PROTEIN DSBA"/>
    <property type="match status" value="1"/>
</dbReference>
<evidence type="ECO:0000259" key="7">
    <source>
        <dbReference type="Pfam" id="PF01323"/>
    </source>
</evidence>
<keyword evidence="5" id="KW-0676">Redox-active center</keyword>
<dbReference type="Proteomes" id="UP000191820">
    <property type="component" value="Chromosome"/>
</dbReference>